<accession>G7YSP4</accession>
<reference evidence="1" key="1">
    <citation type="journal article" date="2011" name="Genome Biol.">
        <title>The draft genome of the carcinogenic human liver fluke Clonorchis sinensis.</title>
        <authorList>
            <person name="Wang X."/>
            <person name="Chen W."/>
            <person name="Huang Y."/>
            <person name="Sun J."/>
            <person name="Men J."/>
            <person name="Liu H."/>
            <person name="Luo F."/>
            <person name="Guo L."/>
            <person name="Lv X."/>
            <person name="Deng C."/>
            <person name="Zhou C."/>
            <person name="Fan Y."/>
            <person name="Li X."/>
            <person name="Huang L."/>
            <person name="Hu Y."/>
            <person name="Liang C."/>
            <person name="Hu X."/>
            <person name="Xu J."/>
            <person name="Yu X."/>
        </authorList>
    </citation>
    <scope>NUCLEOTIDE SEQUENCE [LARGE SCALE GENOMIC DNA]</scope>
    <source>
        <strain evidence="1">Henan</strain>
    </source>
</reference>
<dbReference type="Proteomes" id="UP000008909">
    <property type="component" value="Unassembled WGS sequence"/>
</dbReference>
<dbReference type="AlphaFoldDB" id="G7YSP4"/>
<evidence type="ECO:0000313" key="1">
    <source>
        <dbReference type="EMBL" id="GAA55974.1"/>
    </source>
</evidence>
<evidence type="ECO:0000313" key="2">
    <source>
        <dbReference type="Proteomes" id="UP000008909"/>
    </source>
</evidence>
<protein>
    <submittedName>
        <fullName evidence="1">Uncharacterized protein</fullName>
    </submittedName>
</protein>
<name>G7YSP4_CLOSI</name>
<gene>
    <name evidence="1" type="ORF">CLF_109519</name>
</gene>
<proteinExistence type="predicted"/>
<reference key="2">
    <citation type="submission" date="2011-10" db="EMBL/GenBank/DDBJ databases">
        <title>The genome and transcriptome sequence of Clonorchis sinensis provide insights into the carcinogenic liver fluke.</title>
        <authorList>
            <person name="Wang X."/>
            <person name="Huang Y."/>
            <person name="Chen W."/>
            <person name="Liu H."/>
            <person name="Guo L."/>
            <person name="Chen Y."/>
            <person name="Luo F."/>
            <person name="Zhou W."/>
            <person name="Sun J."/>
            <person name="Mao Q."/>
            <person name="Liang P."/>
            <person name="Zhou C."/>
            <person name="Tian Y."/>
            <person name="Men J."/>
            <person name="Lv X."/>
            <person name="Huang L."/>
            <person name="Zhou J."/>
            <person name="Hu Y."/>
            <person name="Li R."/>
            <person name="Zhang F."/>
            <person name="Lei H."/>
            <person name="Li X."/>
            <person name="Hu X."/>
            <person name="Liang C."/>
            <person name="Xu J."/>
            <person name="Wu Z."/>
            <person name="Yu X."/>
        </authorList>
    </citation>
    <scope>NUCLEOTIDE SEQUENCE</scope>
    <source>
        <strain>Henan</strain>
    </source>
</reference>
<organism evidence="1 2">
    <name type="scientific">Clonorchis sinensis</name>
    <name type="common">Chinese liver fluke</name>
    <dbReference type="NCBI Taxonomy" id="79923"/>
    <lineage>
        <taxon>Eukaryota</taxon>
        <taxon>Metazoa</taxon>
        <taxon>Spiralia</taxon>
        <taxon>Lophotrochozoa</taxon>
        <taxon>Platyhelminthes</taxon>
        <taxon>Trematoda</taxon>
        <taxon>Digenea</taxon>
        <taxon>Opisthorchiida</taxon>
        <taxon>Opisthorchiata</taxon>
        <taxon>Opisthorchiidae</taxon>
        <taxon>Clonorchis</taxon>
    </lineage>
</organism>
<keyword evidence="2" id="KW-1185">Reference proteome</keyword>
<feature type="non-terminal residue" evidence="1">
    <location>
        <position position="733"/>
    </location>
</feature>
<dbReference type="EMBL" id="DF144125">
    <property type="protein sequence ID" value="GAA55974.1"/>
    <property type="molecule type" value="Genomic_DNA"/>
</dbReference>
<sequence>MAIINCALITLTLPRGLDETFIEVLRPPIKKFGGNEQSDPLVKLDGKDVFLQKRGALDNSLAFSPSFENAKNPRGGFHLDIPKMDDADDKLLYTTLVEALVVIRIIRRLQEESLTDIPIGPLFDKRLPLSFLQNSYLSDTVTPSTKTNVFAGKFYGRKHPKTTTNVHGYIHFRICLGFPSRLYVIEEKGRYERPESAPAHVQMTLTTNNTLTAHRPTRGVTSQVALLAAYSKADSLSTDECYLSEARIQDEVTVFELTGPSLSCSFRLRKSVAPPGWHAQRCGQRKTWQNGMKEIMESLGVIGTIASVDSGQHEGLNRLITSVHDIMQPGETTGPKILTGCSCLAQSKLRVRISPGTFRKNLPKFPPPPKRINDGIIKLPEPEINSALRKILIANVLPQIGCLLAQIPDTDDATAFNLFKLPVNMENKYSSRMQDKFVDQFCGNVGLHFVALHCLRKMWSQTENNQSRLRKLLAERTPSTRNSPNSNIEMIQNRMLAAPRVLLLDDDFLHESSLMFRGTPPAASIKDVFMTFVGIIKVLPTNFKFPQDGSTAISFGNLTQPNAYPLLATATLLAWCKISQPVTGAPISRMFHFISEGYEHGSHTFNPPPVRKNRKFTTTPVFVNCSTAYDGFHDLQLDLTPIFHRSSSKHTQMRVVRQVLTIRCSVDSSESQFNACIIYKRVQSANEDWLFFSCVSTRLGAARNIMRRSKIVVSDANETYNLQQSEYGAIAYT</sequence>